<protein>
    <submittedName>
        <fullName evidence="1">Uncharacterized protein</fullName>
    </submittedName>
</protein>
<dbReference type="Proteomes" id="UP000232163">
    <property type="component" value="Unassembled WGS sequence"/>
</dbReference>
<dbReference type="EMBL" id="MZMT01000053">
    <property type="protein sequence ID" value="PIO42309.1"/>
    <property type="molecule type" value="Genomic_DNA"/>
</dbReference>
<evidence type="ECO:0000313" key="2">
    <source>
        <dbReference type="Proteomes" id="UP000232163"/>
    </source>
</evidence>
<reference evidence="2" key="1">
    <citation type="journal article" date="2017" name="Int J Environ Stud">
        <title>Does the Miocene-Pliocene relict legume Oxytropis triphylla form nitrogen-fixing nodules with a combination of bacterial strains?</title>
        <authorList>
            <person name="Safronova V."/>
            <person name="Belimov A."/>
            <person name="Sazanova A."/>
            <person name="Kuznetsova I."/>
            <person name="Popova J."/>
            <person name="Andronov E."/>
            <person name="Verkhozina A."/>
            <person name="Tikhonovich I."/>
        </authorList>
    </citation>
    <scope>NUCLEOTIDE SEQUENCE [LARGE SCALE GENOMIC DNA]</scope>
    <source>
        <strain evidence="2">Tri-38</strain>
    </source>
</reference>
<proteinExistence type="predicted"/>
<dbReference type="OrthoDB" id="8420948at2"/>
<gene>
    <name evidence="1" type="ORF">B5P45_25120</name>
</gene>
<evidence type="ECO:0000313" key="1">
    <source>
        <dbReference type="EMBL" id="PIO42309.1"/>
    </source>
</evidence>
<keyword evidence="2" id="KW-1185">Reference proteome</keyword>
<comment type="caution">
    <text evidence="1">The sequence shown here is derived from an EMBL/GenBank/DDBJ whole genome shotgun (WGS) entry which is preliminary data.</text>
</comment>
<sequence length="82" mass="8923">MAKYFIIGETGKDKLWLVDVKKGSVTELPEADLKTANDSDLIQIVENARKHGITTIKGINLAIATNTRPEPGSRSSITDPDD</sequence>
<accession>A0A2N9VS41</accession>
<dbReference type="AlphaFoldDB" id="A0A2N9VS41"/>
<dbReference type="KEGG" id="pht:BLM14_14660"/>
<organism evidence="1 2">
    <name type="scientific">Phyllobacterium zundukense</name>
    <dbReference type="NCBI Taxonomy" id="1867719"/>
    <lineage>
        <taxon>Bacteria</taxon>
        <taxon>Pseudomonadati</taxon>
        <taxon>Pseudomonadota</taxon>
        <taxon>Alphaproteobacteria</taxon>
        <taxon>Hyphomicrobiales</taxon>
        <taxon>Phyllobacteriaceae</taxon>
        <taxon>Phyllobacterium</taxon>
    </lineage>
</organism>
<name>A0A2N9VS41_9HYPH</name>
<dbReference type="RefSeq" id="WP_100000109.1">
    <property type="nucleotide sequence ID" value="NZ_CP017940.1"/>
</dbReference>